<dbReference type="AlphaFoldDB" id="A0A371FK70"/>
<proteinExistence type="predicted"/>
<organism evidence="1 2">
    <name type="scientific">Mucuna pruriens</name>
    <name type="common">Velvet bean</name>
    <name type="synonym">Dolichos pruriens</name>
    <dbReference type="NCBI Taxonomy" id="157652"/>
    <lineage>
        <taxon>Eukaryota</taxon>
        <taxon>Viridiplantae</taxon>
        <taxon>Streptophyta</taxon>
        <taxon>Embryophyta</taxon>
        <taxon>Tracheophyta</taxon>
        <taxon>Spermatophyta</taxon>
        <taxon>Magnoliopsida</taxon>
        <taxon>eudicotyledons</taxon>
        <taxon>Gunneridae</taxon>
        <taxon>Pentapetalae</taxon>
        <taxon>rosids</taxon>
        <taxon>fabids</taxon>
        <taxon>Fabales</taxon>
        <taxon>Fabaceae</taxon>
        <taxon>Papilionoideae</taxon>
        <taxon>50 kb inversion clade</taxon>
        <taxon>NPAAA clade</taxon>
        <taxon>indigoferoid/millettioid clade</taxon>
        <taxon>Phaseoleae</taxon>
        <taxon>Mucuna</taxon>
    </lineage>
</organism>
<dbReference type="Proteomes" id="UP000257109">
    <property type="component" value="Unassembled WGS sequence"/>
</dbReference>
<keyword evidence="2" id="KW-1185">Reference proteome</keyword>
<accession>A0A371FK70</accession>
<evidence type="ECO:0000313" key="2">
    <source>
        <dbReference type="Proteomes" id="UP000257109"/>
    </source>
</evidence>
<name>A0A371FK70_MUCPR</name>
<protein>
    <submittedName>
        <fullName evidence="1">Uncharacterized protein</fullName>
    </submittedName>
</protein>
<sequence>MAFQPSPLQVSPSLTSQTSLLGVLQPSMDNTLKKGNNQIRTFAPIPMTYTELLPPSNPKFLGQNGLNIRNNLFPSHKGTSINIIEEE</sequence>
<dbReference type="EMBL" id="QJKJ01008771">
    <property type="protein sequence ID" value="RDX78717.1"/>
    <property type="molecule type" value="Genomic_DNA"/>
</dbReference>
<reference evidence="1" key="1">
    <citation type="submission" date="2018-05" db="EMBL/GenBank/DDBJ databases">
        <title>Draft genome of Mucuna pruriens seed.</title>
        <authorList>
            <person name="Nnadi N.E."/>
            <person name="Vos R."/>
            <person name="Hasami M.H."/>
            <person name="Devisetty U.K."/>
            <person name="Aguiy J.C."/>
        </authorList>
    </citation>
    <scope>NUCLEOTIDE SEQUENCE [LARGE SCALE GENOMIC DNA]</scope>
    <source>
        <strain evidence="1">JCA_2017</strain>
    </source>
</reference>
<feature type="non-terminal residue" evidence="1">
    <location>
        <position position="1"/>
    </location>
</feature>
<feature type="non-terminal residue" evidence="1">
    <location>
        <position position="87"/>
    </location>
</feature>
<evidence type="ECO:0000313" key="1">
    <source>
        <dbReference type="EMBL" id="RDX78717.1"/>
    </source>
</evidence>
<comment type="caution">
    <text evidence="1">The sequence shown here is derived from an EMBL/GenBank/DDBJ whole genome shotgun (WGS) entry which is preliminary data.</text>
</comment>
<gene>
    <name evidence="1" type="ORF">CR513_40962</name>
</gene>